<feature type="compositionally biased region" description="Gly residues" evidence="1">
    <location>
        <begin position="210"/>
        <end position="225"/>
    </location>
</feature>
<evidence type="ECO:0000256" key="1">
    <source>
        <dbReference type="SAM" id="MobiDB-lite"/>
    </source>
</evidence>
<name>A0A836BUT6_9CHLO</name>
<keyword evidence="3" id="KW-1185">Reference proteome</keyword>
<dbReference type="EMBL" id="JAEHOE010000074">
    <property type="protein sequence ID" value="KAG2489342.1"/>
    <property type="molecule type" value="Genomic_DNA"/>
</dbReference>
<organism evidence="2 3">
    <name type="scientific">Edaphochlamys debaryana</name>
    <dbReference type="NCBI Taxonomy" id="47281"/>
    <lineage>
        <taxon>Eukaryota</taxon>
        <taxon>Viridiplantae</taxon>
        <taxon>Chlorophyta</taxon>
        <taxon>core chlorophytes</taxon>
        <taxon>Chlorophyceae</taxon>
        <taxon>CS clade</taxon>
        <taxon>Chlamydomonadales</taxon>
        <taxon>Chlamydomonadales incertae sedis</taxon>
        <taxon>Edaphochlamys</taxon>
    </lineage>
</organism>
<proteinExistence type="predicted"/>
<feature type="region of interest" description="Disordered" evidence="1">
    <location>
        <begin position="83"/>
        <end position="108"/>
    </location>
</feature>
<feature type="compositionally biased region" description="Low complexity" evidence="1">
    <location>
        <begin position="83"/>
        <end position="93"/>
    </location>
</feature>
<dbReference type="Proteomes" id="UP000612055">
    <property type="component" value="Unassembled WGS sequence"/>
</dbReference>
<feature type="compositionally biased region" description="Gly residues" evidence="1">
    <location>
        <begin position="172"/>
        <end position="184"/>
    </location>
</feature>
<feature type="region of interest" description="Disordered" evidence="1">
    <location>
        <begin position="131"/>
        <end position="267"/>
    </location>
</feature>
<reference evidence="2" key="1">
    <citation type="journal article" date="2020" name="bioRxiv">
        <title>Comparative genomics of Chlamydomonas.</title>
        <authorList>
            <person name="Craig R.J."/>
            <person name="Hasan A.R."/>
            <person name="Ness R.W."/>
            <person name="Keightley P.D."/>
        </authorList>
    </citation>
    <scope>NUCLEOTIDE SEQUENCE</scope>
    <source>
        <strain evidence="2">CCAP 11/70</strain>
    </source>
</reference>
<evidence type="ECO:0000313" key="3">
    <source>
        <dbReference type="Proteomes" id="UP000612055"/>
    </source>
</evidence>
<dbReference type="AlphaFoldDB" id="A0A836BUT6"/>
<comment type="caution">
    <text evidence="2">The sequence shown here is derived from an EMBL/GenBank/DDBJ whole genome shotgun (WGS) entry which is preliminary data.</text>
</comment>
<sequence>MSNARFQSTTLASEGADEVYKRVVEDIEEQTQRAGWLFGRGAFDKADLQYLRDFNTQLKSKEGEIEDIEKLLWEKERERAEAEASAAAAAAVATGLQRRPSGGSGVGACSGLKGTPSFTSKPAPLVLPVKVKPAGSKTPQDQSAAKRLKTEGSLSSPTAPGGSLLPSARSEPGGGLGGGGGSGPTQGSASGDLSRRGSAPVSQADSDAQPGGGGGGLAGLLGGYDSGEEGSEDEAAGKDGPADGGAKQGTAGAAGASKLPPPVGLLSPEELLADPAVLANGVAAKKPEPVKGADAWRSGSDSD</sequence>
<dbReference type="OrthoDB" id="546543at2759"/>
<accession>A0A836BUT6</accession>
<evidence type="ECO:0000313" key="2">
    <source>
        <dbReference type="EMBL" id="KAG2489342.1"/>
    </source>
</evidence>
<protein>
    <submittedName>
        <fullName evidence="2">Uncharacterized protein</fullName>
    </submittedName>
</protein>
<gene>
    <name evidence="2" type="ORF">HYH03_012172</name>
</gene>